<dbReference type="EMBL" id="OX459964">
    <property type="protein sequence ID" value="CAI9168924.1"/>
    <property type="molecule type" value="Genomic_DNA"/>
</dbReference>
<accession>A0ABN8Z5B4</accession>
<dbReference type="Proteomes" id="UP001176941">
    <property type="component" value="Chromosome 28"/>
</dbReference>
<proteinExistence type="predicted"/>
<sequence length="124" mass="13269">MLPPWVTSTAGLAQLARPVKTRLQSWVLGFWRGWLGSGTSAGRPCSRPASGTHVLGDSPCPGDRERAGSSAPSHAPRAQRARRLQASSPASRHAPRDERRGDSRPLAPPYARPQSAKGAVTSRR</sequence>
<feature type="compositionally biased region" description="Basic and acidic residues" evidence="1">
    <location>
        <begin position="94"/>
        <end position="103"/>
    </location>
</feature>
<name>A0ABN8Z5B4_RANTA</name>
<evidence type="ECO:0000313" key="3">
    <source>
        <dbReference type="Proteomes" id="UP001176941"/>
    </source>
</evidence>
<protein>
    <submittedName>
        <fullName evidence="2">Uncharacterized protein</fullName>
    </submittedName>
</protein>
<feature type="region of interest" description="Disordered" evidence="1">
    <location>
        <begin position="39"/>
        <end position="124"/>
    </location>
</feature>
<gene>
    <name evidence="2" type="ORF">MRATA1EN1_LOCUS17886</name>
</gene>
<keyword evidence="3" id="KW-1185">Reference proteome</keyword>
<reference evidence="2" key="1">
    <citation type="submission" date="2023-04" db="EMBL/GenBank/DDBJ databases">
        <authorList>
            <consortium name="ELIXIR-Norway"/>
        </authorList>
    </citation>
    <scope>NUCLEOTIDE SEQUENCE [LARGE SCALE GENOMIC DNA]</scope>
</reference>
<evidence type="ECO:0000313" key="2">
    <source>
        <dbReference type="EMBL" id="CAI9168924.1"/>
    </source>
</evidence>
<evidence type="ECO:0000256" key="1">
    <source>
        <dbReference type="SAM" id="MobiDB-lite"/>
    </source>
</evidence>
<organism evidence="2 3">
    <name type="scientific">Rangifer tarandus platyrhynchus</name>
    <name type="common">Svalbard reindeer</name>
    <dbReference type="NCBI Taxonomy" id="3082113"/>
    <lineage>
        <taxon>Eukaryota</taxon>
        <taxon>Metazoa</taxon>
        <taxon>Chordata</taxon>
        <taxon>Craniata</taxon>
        <taxon>Vertebrata</taxon>
        <taxon>Euteleostomi</taxon>
        <taxon>Mammalia</taxon>
        <taxon>Eutheria</taxon>
        <taxon>Laurasiatheria</taxon>
        <taxon>Artiodactyla</taxon>
        <taxon>Ruminantia</taxon>
        <taxon>Pecora</taxon>
        <taxon>Cervidae</taxon>
        <taxon>Odocoileinae</taxon>
        <taxon>Rangifer</taxon>
    </lineage>
</organism>